<gene>
    <name evidence="2" type="ORF">KXJ70_12120</name>
</gene>
<evidence type="ECO:0000256" key="1">
    <source>
        <dbReference type="SAM" id="SignalP"/>
    </source>
</evidence>
<dbReference type="Proteomes" id="UP001166291">
    <property type="component" value="Unassembled WGS sequence"/>
</dbReference>
<feature type="signal peptide" evidence="1">
    <location>
        <begin position="1"/>
        <end position="21"/>
    </location>
</feature>
<comment type="caution">
    <text evidence="2">The sequence shown here is derived from an EMBL/GenBank/DDBJ whole genome shotgun (WGS) entry which is preliminary data.</text>
</comment>
<sequence>MRTASIGLVLMFLLCSHKSFAECEAPRFPAPTADSLLPLVDSQFYIPEGVSKSSDCQYSKAELAQYYFWGLGLPAPDIEKAFKFAKQSLNSDKWPYELALLHAAFVIKGLDNSISKVEAVRRFQREILSGDALRRDKALATLNQLSEFLPRVKTVADAVYLDSTLKQPAALVPASGFKLTESGNKFLILLADDNGGPNLYWATALTGDSTSPHLVFQRRASHGAHGAEDIRQQLWRFPASMPLSGVLLSRFIQPDGSLFESRCTATVLAAEWLISASHCLYTPNGEGHLQSLQFRIDSFSGSIPVAIAEDNHRAMAISSVWQHRQHHPQDQHNGQLGRYSGSDIALLKMATPIPLAKHPKLAVPDQQNRWVESLSYPNDKPLNTLWASLCRSTLWHEGVQALSDLYVLDCFSHAGQSGAVLIQRGAGEGQIVGVLSARIYNDSINQPVFAAFTGALIKEIRSVIAGEPSSVFVRMPINLGPSLAEANPSDV</sequence>
<dbReference type="PROSITE" id="PS00134">
    <property type="entry name" value="TRYPSIN_HIS"/>
    <property type="match status" value="1"/>
</dbReference>
<organism evidence="2 3">
    <name type="scientific">Zhongshania aquimaris</name>
    <dbReference type="NCBI Taxonomy" id="2857107"/>
    <lineage>
        <taxon>Bacteria</taxon>
        <taxon>Pseudomonadati</taxon>
        <taxon>Pseudomonadota</taxon>
        <taxon>Gammaproteobacteria</taxon>
        <taxon>Cellvibrionales</taxon>
        <taxon>Spongiibacteraceae</taxon>
        <taxon>Zhongshania</taxon>
    </lineage>
</organism>
<keyword evidence="1" id="KW-0732">Signal</keyword>
<evidence type="ECO:0008006" key="4">
    <source>
        <dbReference type="Google" id="ProtNLM"/>
    </source>
</evidence>
<dbReference type="InterPro" id="IPR018114">
    <property type="entry name" value="TRYPSIN_HIS"/>
</dbReference>
<dbReference type="EMBL" id="JAHWDQ010000003">
    <property type="protein sequence ID" value="MBW2941533.1"/>
    <property type="molecule type" value="Genomic_DNA"/>
</dbReference>
<evidence type="ECO:0000313" key="3">
    <source>
        <dbReference type="Proteomes" id="UP001166291"/>
    </source>
</evidence>
<keyword evidence="3" id="KW-1185">Reference proteome</keyword>
<dbReference type="RefSeq" id="WP_219043773.1">
    <property type="nucleotide sequence ID" value="NZ_JAHWDQ010000003.1"/>
</dbReference>
<protein>
    <recommendedName>
        <fullName evidence="4">Peptidase S1 domain-containing protein</fullName>
    </recommendedName>
</protein>
<feature type="chain" id="PRO_5045954313" description="Peptidase S1 domain-containing protein" evidence="1">
    <location>
        <begin position="22"/>
        <end position="491"/>
    </location>
</feature>
<name>A0ABS6VT87_9GAMM</name>
<accession>A0ABS6VT87</accession>
<evidence type="ECO:0000313" key="2">
    <source>
        <dbReference type="EMBL" id="MBW2941533.1"/>
    </source>
</evidence>
<reference evidence="2" key="1">
    <citation type="submission" date="2021-07" db="EMBL/GenBank/DDBJ databases">
        <title>Zhongshania sp. CAU 1632 isolated from seawater.</title>
        <authorList>
            <person name="Kim W."/>
        </authorList>
    </citation>
    <scope>NUCLEOTIDE SEQUENCE</scope>
    <source>
        <strain evidence="2">CAU 1632</strain>
    </source>
</reference>
<proteinExistence type="predicted"/>